<proteinExistence type="predicted"/>
<dbReference type="EMBL" id="LR797339">
    <property type="protein sequence ID" value="CAB4204213.1"/>
    <property type="molecule type" value="Genomic_DNA"/>
</dbReference>
<accession>A0A6J5PMU1</accession>
<evidence type="ECO:0000313" key="3">
    <source>
        <dbReference type="EMBL" id="CAB4204213.1"/>
    </source>
</evidence>
<protein>
    <recommendedName>
        <fullName evidence="5">WD40/YVTN repeat-like-containing domain containing protein</fullName>
    </recommendedName>
</protein>
<dbReference type="EMBL" id="LR796982">
    <property type="protein sequence ID" value="CAB4179657.1"/>
    <property type="molecule type" value="Genomic_DNA"/>
</dbReference>
<sequence>MSWTTPRTWTPGEVLTASLLNTHVRDNLLETAAAKATNAGDTFYATAANALSRLAAGAQGALLRMGSGSVPNWLAKGSALQLLRVNAAGTDLEYVAASSVLPLVGPGTHPQALQTMTGTVKGLAWNPAGTHLAVATSTTLYVYPWSASAGFGPAISPGVAPTNPTSVAWSPDGNYIAVGLLATPYVTVYPWTGSAVSAKVADPGTLATGQVNEIAWNPAGTYIAAAHASSPYITLWAWSGGAFGAKSANPGSLAAGESKSLAWSPTGLSVAVASSTTPYIHAWPVSAGGVFGTKFSNPGSLPAGAAIGVAINAAGTAIAASSFGGAPCVDVYPYSDTAFGTKATAASVMTGGSNNVAWWEFGSISLLLVEFNAAVGSIYWRIYDMNGAAFRDRQREWDFTARQIAGTSATASNSQEQRHLSVNPVTKHVAVFVTISATTYAAVVPPALV</sequence>
<reference evidence="1" key="1">
    <citation type="submission" date="2020-05" db="EMBL/GenBank/DDBJ databases">
        <authorList>
            <person name="Chiriac C."/>
            <person name="Salcher M."/>
            <person name="Ghai R."/>
            <person name="Kavagutti S V."/>
        </authorList>
    </citation>
    <scope>NUCLEOTIDE SEQUENCE</scope>
</reference>
<dbReference type="SUPFAM" id="SSF82171">
    <property type="entry name" value="DPP6 N-terminal domain-like"/>
    <property type="match status" value="1"/>
</dbReference>
<name>A0A6J5PMU1_9CAUD</name>
<dbReference type="Gene3D" id="2.130.10.10">
    <property type="entry name" value="YVTN repeat-like/Quinoprotein amine dehydrogenase"/>
    <property type="match status" value="1"/>
</dbReference>
<evidence type="ECO:0008006" key="5">
    <source>
        <dbReference type="Google" id="ProtNLM"/>
    </source>
</evidence>
<evidence type="ECO:0000313" key="4">
    <source>
        <dbReference type="EMBL" id="CAB4215828.1"/>
    </source>
</evidence>
<dbReference type="InterPro" id="IPR015943">
    <property type="entry name" value="WD40/YVTN_repeat-like_dom_sf"/>
</dbReference>
<evidence type="ECO:0000313" key="2">
    <source>
        <dbReference type="EMBL" id="CAB4179657.1"/>
    </source>
</evidence>
<dbReference type="EMBL" id="LR797436">
    <property type="protein sequence ID" value="CAB4215828.1"/>
    <property type="molecule type" value="Genomic_DNA"/>
</dbReference>
<dbReference type="EMBL" id="LR796892">
    <property type="protein sequence ID" value="CAB4172953.1"/>
    <property type="molecule type" value="Genomic_DNA"/>
</dbReference>
<organism evidence="1">
    <name type="scientific">uncultured Caudovirales phage</name>
    <dbReference type="NCBI Taxonomy" id="2100421"/>
    <lineage>
        <taxon>Viruses</taxon>
        <taxon>Duplodnaviria</taxon>
        <taxon>Heunggongvirae</taxon>
        <taxon>Uroviricota</taxon>
        <taxon>Caudoviricetes</taxon>
        <taxon>Peduoviridae</taxon>
        <taxon>Maltschvirus</taxon>
        <taxon>Maltschvirus maltsch</taxon>
    </lineage>
</organism>
<evidence type="ECO:0000313" key="1">
    <source>
        <dbReference type="EMBL" id="CAB4172953.1"/>
    </source>
</evidence>
<gene>
    <name evidence="2" type="ORF">UFOVP1023_37</name>
    <name evidence="3" type="ORF">UFOVP1383_40</name>
    <name evidence="4" type="ORF">UFOVP1477_8</name>
    <name evidence="1" type="ORF">UFOVP945_5</name>
</gene>